<dbReference type="InterPro" id="IPR002490">
    <property type="entry name" value="V-ATPase_116kDa_su"/>
</dbReference>
<dbReference type="PANTHER" id="PTHR11629:SF63">
    <property type="entry name" value="V-TYPE PROTON ATPASE SUBUNIT A"/>
    <property type="match status" value="1"/>
</dbReference>
<keyword evidence="3" id="KW-0813">Transport</keyword>
<dbReference type="PANTHER" id="PTHR11629">
    <property type="entry name" value="VACUOLAR PROTON ATPASES"/>
    <property type="match status" value="1"/>
</dbReference>
<protein>
    <submittedName>
        <fullName evidence="11">V-type ATPase 116 kDa subunit</fullName>
    </submittedName>
</protein>
<dbReference type="eggNOG" id="COG1269">
    <property type="taxonomic scope" value="Bacteria"/>
</dbReference>
<feature type="transmembrane region" description="Helical" evidence="9">
    <location>
        <begin position="531"/>
        <end position="549"/>
    </location>
</feature>
<evidence type="ECO:0000256" key="7">
    <source>
        <dbReference type="ARBA" id="ARBA00023136"/>
    </source>
</evidence>
<evidence type="ECO:0000256" key="5">
    <source>
        <dbReference type="ARBA" id="ARBA00022989"/>
    </source>
</evidence>
<feature type="transmembrane region" description="Helical" evidence="9">
    <location>
        <begin position="599"/>
        <end position="622"/>
    </location>
</feature>
<dbReference type="GO" id="GO:0046961">
    <property type="term" value="F:proton-transporting ATPase activity, rotational mechanism"/>
    <property type="evidence" value="ECO:0007669"/>
    <property type="project" value="InterPro"/>
</dbReference>
<dbReference type="GO" id="GO:0007035">
    <property type="term" value="P:vacuolar acidification"/>
    <property type="evidence" value="ECO:0007669"/>
    <property type="project" value="TreeGrafter"/>
</dbReference>
<accession>D7CR03</accession>
<feature type="domain" description="V-type ATP synthase subunit I N-terminal" evidence="10">
    <location>
        <begin position="115"/>
        <end position="204"/>
    </location>
</feature>
<dbReference type="KEGG" id="tra:Trad_2023"/>
<organism evidence="11 12">
    <name type="scientific">Truepera radiovictrix (strain DSM 17093 / CIP 108686 / LMG 22925 / RQ-24)</name>
    <dbReference type="NCBI Taxonomy" id="649638"/>
    <lineage>
        <taxon>Bacteria</taxon>
        <taxon>Thermotogati</taxon>
        <taxon>Deinococcota</taxon>
        <taxon>Deinococci</taxon>
        <taxon>Trueperales</taxon>
        <taxon>Trueperaceae</taxon>
        <taxon>Truepera</taxon>
    </lineage>
</organism>
<evidence type="ECO:0000256" key="4">
    <source>
        <dbReference type="ARBA" id="ARBA00022692"/>
    </source>
</evidence>
<dbReference type="Proteomes" id="UP000000379">
    <property type="component" value="Chromosome"/>
</dbReference>
<feature type="coiled-coil region" evidence="8">
    <location>
        <begin position="83"/>
        <end position="110"/>
    </location>
</feature>
<dbReference type="InterPro" id="IPR040574">
    <property type="entry name" value="V_ATPase_I_N"/>
</dbReference>
<keyword evidence="6" id="KW-0406">Ion transport</keyword>
<evidence type="ECO:0000256" key="6">
    <source>
        <dbReference type="ARBA" id="ARBA00023065"/>
    </source>
</evidence>
<evidence type="ECO:0000313" key="12">
    <source>
        <dbReference type="Proteomes" id="UP000000379"/>
    </source>
</evidence>
<keyword evidence="8" id="KW-0175">Coiled coil</keyword>
<feature type="transmembrane region" description="Helical" evidence="9">
    <location>
        <begin position="465"/>
        <end position="488"/>
    </location>
</feature>
<dbReference type="GO" id="GO:0051117">
    <property type="term" value="F:ATPase binding"/>
    <property type="evidence" value="ECO:0007669"/>
    <property type="project" value="TreeGrafter"/>
</dbReference>
<comment type="similarity">
    <text evidence="2">Belongs to the V-ATPase 116 kDa subunit family.</text>
</comment>
<reference evidence="12" key="1">
    <citation type="submission" date="2010-05" db="EMBL/GenBank/DDBJ databases">
        <title>The complete genome of Truepera radiovictris DSM 17093.</title>
        <authorList>
            <consortium name="US DOE Joint Genome Institute (JGI-PGF)"/>
            <person name="Lucas S."/>
            <person name="Copeland A."/>
            <person name="Lapidus A."/>
            <person name="Glavina del Rio T."/>
            <person name="Dalin E."/>
            <person name="Tice H."/>
            <person name="Bruce D."/>
            <person name="Goodwin L."/>
            <person name="Pitluck S."/>
            <person name="Kyrpides N."/>
            <person name="Mavromatis K."/>
            <person name="Ovchinnikova G."/>
            <person name="Munk A.C."/>
            <person name="Detter J.C."/>
            <person name="Han C."/>
            <person name="Tapia R."/>
            <person name="Land M."/>
            <person name="Hauser L."/>
            <person name="Markowitz V."/>
            <person name="Cheng J.-F."/>
            <person name="Hugenholtz P."/>
            <person name="Woyke T."/>
            <person name="Wu D."/>
            <person name="Tindall B."/>
            <person name="Pomrenke H.G."/>
            <person name="Brambilla E."/>
            <person name="Klenk H.-P."/>
            <person name="Eisen J.A."/>
        </authorList>
    </citation>
    <scope>NUCLEOTIDE SEQUENCE [LARGE SCALE GENOMIC DNA]</scope>
    <source>
        <strain evidence="12">DSM 17093 / CIP 108686 / LMG 22925 / RQ-24</strain>
    </source>
</reference>
<feature type="transmembrane region" description="Helical" evidence="9">
    <location>
        <begin position="500"/>
        <end position="519"/>
    </location>
</feature>
<evidence type="ECO:0000256" key="1">
    <source>
        <dbReference type="ARBA" id="ARBA00004141"/>
    </source>
</evidence>
<dbReference type="Gene3D" id="1.20.1460.20">
    <property type="match status" value="1"/>
</dbReference>
<dbReference type="HOGENOM" id="CLU_025558_2_1_0"/>
<dbReference type="AlphaFoldDB" id="D7CR03"/>
<dbReference type="Pfam" id="PF18670">
    <property type="entry name" value="V_ATPase_I_N"/>
    <property type="match status" value="1"/>
</dbReference>
<keyword evidence="4 9" id="KW-0812">Transmembrane</keyword>
<evidence type="ECO:0000313" key="11">
    <source>
        <dbReference type="EMBL" id="ADI15137.1"/>
    </source>
</evidence>
<keyword evidence="12" id="KW-1185">Reference proteome</keyword>
<evidence type="ECO:0000256" key="3">
    <source>
        <dbReference type="ARBA" id="ARBA00022448"/>
    </source>
</evidence>
<dbReference type="GO" id="GO:0016471">
    <property type="term" value="C:vacuolar proton-transporting V-type ATPase complex"/>
    <property type="evidence" value="ECO:0007669"/>
    <property type="project" value="TreeGrafter"/>
</dbReference>
<gene>
    <name evidence="11" type="ordered locus">Trad_2023</name>
</gene>
<dbReference type="STRING" id="649638.Trad_2023"/>
<comment type="subcellular location">
    <subcellularLocation>
        <location evidence="1">Membrane</location>
        <topology evidence="1">Multi-pass membrane protein</topology>
    </subcellularLocation>
</comment>
<proteinExistence type="inferred from homology"/>
<feature type="transmembrane region" description="Helical" evidence="9">
    <location>
        <begin position="349"/>
        <end position="381"/>
    </location>
</feature>
<evidence type="ECO:0000256" key="8">
    <source>
        <dbReference type="SAM" id="Coils"/>
    </source>
</evidence>
<keyword evidence="7 9" id="KW-0472">Membrane</keyword>
<evidence type="ECO:0000256" key="9">
    <source>
        <dbReference type="SAM" id="Phobius"/>
    </source>
</evidence>
<feature type="transmembrane region" description="Helical" evidence="9">
    <location>
        <begin position="402"/>
        <end position="423"/>
    </location>
</feature>
<evidence type="ECO:0000256" key="2">
    <source>
        <dbReference type="ARBA" id="ARBA00009904"/>
    </source>
</evidence>
<reference evidence="11 12" key="2">
    <citation type="journal article" date="2011" name="Stand. Genomic Sci.">
        <title>Complete genome sequence of Truepera radiovictrix type strain (RQ-24).</title>
        <authorList>
            <person name="Ivanova N."/>
            <person name="Rohde C."/>
            <person name="Munk C."/>
            <person name="Nolan M."/>
            <person name="Lucas S."/>
            <person name="Del Rio T.G."/>
            <person name="Tice H."/>
            <person name="Deshpande S."/>
            <person name="Cheng J.F."/>
            <person name="Tapia R."/>
            <person name="Han C."/>
            <person name="Goodwin L."/>
            <person name="Pitluck S."/>
            <person name="Liolios K."/>
            <person name="Mavromatis K."/>
            <person name="Mikhailova N."/>
            <person name="Pati A."/>
            <person name="Chen A."/>
            <person name="Palaniappan K."/>
            <person name="Land M."/>
            <person name="Hauser L."/>
            <person name="Chang Y.J."/>
            <person name="Jeffries C.D."/>
            <person name="Brambilla E."/>
            <person name="Rohde M."/>
            <person name="Goker M."/>
            <person name="Tindall B.J."/>
            <person name="Woyke T."/>
            <person name="Bristow J."/>
            <person name="Eisen J.A."/>
            <person name="Markowitz V."/>
            <person name="Hugenholtz P."/>
            <person name="Kyrpides N.C."/>
            <person name="Klenk H.P."/>
            <person name="Lapidus A."/>
        </authorList>
    </citation>
    <scope>NUCLEOTIDE SEQUENCE [LARGE SCALE GENOMIC DNA]</scope>
    <source>
        <strain evidence="12">DSM 17093 / CIP 108686 / LMG 22925 / RQ-24</strain>
    </source>
</reference>
<feature type="transmembrane region" description="Helical" evidence="9">
    <location>
        <begin position="569"/>
        <end position="593"/>
    </location>
</feature>
<dbReference type="Gene3D" id="3.30.70.2750">
    <property type="match status" value="1"/>
</dbReference>
<dbReference type="GO" id="GO:0033179">
    <property type="term" value="C:proton-transporting V-type ATPase, V0 domain"/>
    <property type="evidence" value="ECO:0007669"/>
    <property type="project" value="InterPro"/>
</dbReference>
<dbReference type="EMBL" id="CP002049">
    <property type="protein sequence ID" value="ADI15137.1"/>
    <property type="molecule type" value="Genomic_DNA"/>
</dbReference>
<dbReference type="Gene3D" id="3.30.70.2170">
    <property type="match status" value="1"/>
</dbReference>
<evidence type="ECO:0000259" key="10">
    <source>
        <dbReference type="Pfam" id="PF18670"/>
    </source>
</evidence>
<sequence>MEQLLVVGRKGIVKDLLVSLQTLGVVHIVRAHGDALPRFELKESDRRAQEAWDGVVAKTEALLELLSAAEGPVAGKDRVPLSLSELRAYLNDLSNQVDSLVAERAEIDDELDLINTYLPPFRELAPTLAQLEGSRYLRGAAFLVPSEDFLSRVRAALKETFDNRFALATRRYGKGFLAVVAVLKGELSELQALLSRLGLAELQLPERFKDLGVAKAVHVMQERAQTLPKRRKTLQDDLAHLGKVHGGRLRLVRDVALNHRARYEVMSELAGGRYGFALQGWVPAKDRRQVVAALERQFGGDLVIEVRKADEHHDEDVPVKLENPGWVKPFEGLLSLFAPPKYGYFDPSWTLALFFPLFFGFIVGDIGFGLLFLALGVWFRLRGARGNNLNLGPLGIVIPSTALRPIGTVINWCAAWTMVWGFLYGEFFGNFLEHFPPNNPIFYPTYSDHYHGVIPIAIFRVHESGFYTVLLLALVFGTLQVLFGWALRAYYGLRHGDMKHFWEGVGMFAGIAAIVTFAYGFLTNNLSDNAFVLFFVALGFAIFFAGLIFSRLPLMLVELISNSGNILSYLRLFAVGLSAALIATLATDLGYALGGTLPIVGPALGILVAFAVHLIALTLKAISYTLQPLRLHYVEFFTKFGFYEETGRPYRPFRILGGKA</sequence>
<name>D7CR03_TRURR</name>
<keyword evidence="5 9" id="KW-1133">Transmembrane helix</keyword>